<evidence type="ECO:0000256" key="3">
    <source>
        <dbReference type="SAM" id="Phobius"/>
    </source>
</evidence>
<dbReference type="Proteomes" id="UP000291758">
    <property type="component" value="Chromosome"/>
</dbReference>
<dbReference type="Gene3D" id="2.40.260.10">
    <property type="entry name" value="Sortase"/>
    <property type="match status" value="1"/>
</dbReference>
<keyword evidence="3" id="KW-0472">Membrane</keyword>
<evidence type="ECO:0000256" key="4">
    <source>
        <dbReference type="SAM" id="SignalP"/>
    </source>
</evidence>
<dbReference type="NCBIfam" id="TIGR01076">
    <property type="entry name" value="sortase_fam"/>
    <property type="match status" value="1"/>
</dbReference>
<keyword evidence="6" id="KW-1185">Reference proteome</keyword>
<dbReference type="InterPro" id="IPR042002">
    <property type="entry name" value="Sortase_C"/>
</dbReference>
<keyword evidence="3" id="KW-0812">Transmembrane</keyword>
<feature type="chain" id="PRO_5039411862" evidence="4">
    <location>
        <begin position="25"/>
        <end position="276"/>
    </location>
</feature>
<evidence type="ECO:0000313" key="6">
    <source>
        <dbReference type="Proteomes" id="UP000291758"/>
    </source>
</evidence>
<keyword evidence="4" id="KW-0732">Signal</keyword>
<accession>A0A4P6F0F0</accession>
<feature type="transmembrane region" description="Helical" evidence="3">
    <location>
        <begin position="241"/>
        <end position="263"/>
    </location>
</feature>
<sequence>MQVVGTCVVAVLAALSAGLLQYHATSDWFFARSVAGVYEASARTTAGRSPAELRAALAEARAYNADLAAGRVVPESAAGRARYDAAVSHLGADSIGWVSIPAIDVSLPVYRDTTDASLSRGVGHWYGSSLPVGGEGHAVLASHSGLPEADLFTRLEDVQVGDWFSVSAAGEVLYYVVDDIRVVEPQAVDAVETVPGKDYVTLVTCTPIGVNSDRLLVRGVRGDPPAEALQDLSHVNPAPGFPWWAVIWGGATVGAAGLTWLVLMPPRRRDGTAPPQ</sequence>
<dbReference type="KEGG" id="xyl:ET495_11785"/>
<dbReference type="SUPFAM" id="SSF63817">
    <property type="entry name" value="Sortase"/>
    <property type="match status" value="1"/>
</dbReference>
<name>A0A4P6F0F0_9MICO</name>
<proteinExistence type="predicted"/>
<dbReference type="Pfam" id="PF04203">
    <property type="entry name" value="Sortase"/>
    <property type="match status" value="1"/>
</dbReference>
<evidence type="ECO:0000256" key="1">
    <source>
        <dbReference type="ARBA" id="ARBA00022801"/>
    </source>
</evidence>
<feature type="active site" description="Proton donor/acceptor" evidence="2">
    <location>
        <position position="143"/>
    </location>
</feature>
<dbReference type="OrthoDB" id="5242161at2"/>
<dbReference type="InterPro" id="IPR005754">
    <property type="entry name" value="Sortase"/>
</dbReference>
<evidence type="ECO:0000313" key="5">
    <source>
        <dbReference type="EMBL" id="QAY63808.1"/>
    </source>
</evidence>
<dbReference type="CDD" id="cd05827">
    <property type="entry name" value="Sortase_C"/>
    <property type="match status" value="1"/>
</dbReference>
<gene>
    <name evidence="5" type="ORF">ET495_11785</name>
</gene>
<dbReference type="InterPro" id="IPR023365">
    <property type="entry name" value="Sortase_dom-sf"/>
</dbReference>
<dbReference type="GO" id="GO:0016787">
    <property type="term" value="F:hydrolase activity"/>
    <property type="evidence" value="ECO:0007669"/>
    <property type="project" value="UniProtKB-KW"/>
</dbReference>
<keyword evidence="3" id="KW-1133">Transmembrane helix</keyword>
<protein>
    <submittedName>
        <fullName evidence="5">Class C sortase</fullName>
    </submittedName>
</protein>
<reference evidence="5 6" key="1">
    <citation type="submission" date="2019-01" db="EMBL/GenBank/DDBJ databases">
        <title>Genome sequencing of strain 2JSPR-7.</title>
        <authorList>
            <person name="Heo J."/>
            <person name="Kim S.-J."/>
            <person name="Kim J.-S."/>
            <person name="Hong S.-B."/>
            <person name="Kwon S.-W."/>
        </authorList>
    </citation>
    <scope>NUCLEOTIDE SEQUENCE [LARGE SCALE GENOMIC DNA]</scope>
    <source>
        <strain evidence="5 6">2JSPR-7</strain>
    </source>
</reference>
<dbReference type="AlphaFoldDB" id="A0A4P6F0F0"/>
<dbReference type="RefSeq" id="WP_129204968.1">
    <property type="nucleotide sequence ID" value="NZ_CP035495.1"/>
</dbReference>
<evidence type="ECO:0000256" key="2">
    <source>
        <dbReference type="PIRSR" id="PIRSR605754-1"/>
    </source>
</evidence>
<dbReference type="NCBIfam" id="NF033745">
    <property type="entry name" value="class_C_sortase"/>
    <property type="match status" value="1"/>
</dbReference>
<feature type="active site" description="Acyl-thioester intermediate" evidence="2">
    <location>
        <position position="205"/>
    </location>
</feature>
<keyword evidence="1" id="KW-0378">Hydrolase</keyword>
<dbReference type="EMBL" id="CP035495">
    <property type="protein sequence ID" value="QAY63808.1"/>
    <property type="molecule type" value="Genomic_DNA"/>
</dbReference>
<feature type="signal peptide" evidence="4">
    <location>
        <begin position="1"/>
        <end position="24"/>
    </location>
</feature>
<organism evidence="5 6">
    <name type="scientific">Xylanimonas allomyrinae</name>
    <dbReference type="NCBI Taxonomy" id="2509459"/>
    <lineage>
        <taxon>Bacteria</taxon>
        <taxon>Bacillati</taxon>
        <taxon>Actinomycetota</taxon>
        <taxon>Actinomycetes</taxon>
        <taxon>Micrococcales</taxon>
        <taxon>Promicromonosporaceae</taxon>
        <taxon>Xylanimonas</taxon>
    </lineage>
</organism>